<name>A0AAX1NAG8_9BACT</name>
<evidence type="ECO:0000313" key="2">
    <source>
        <dbReference type="Proteomes" id="UP000678679"/>
    </source>
</evidence>
<dbReference type="Proteomes" id="UP000678679">
    <property type="component" value="Chromosome 2"/>
</dbReference>
<keyword evidence="2" id="KW-1185">Reference proteome</keyword>
<sequence>MENIKTYKECKSKLAKVFKDAYEKTEMLRLTSSPIMATQLKDEKFVLRHTYLAYSDYMLQNLYGCIYEISLDLLKYFECNSNELEYAKRVKEEYDNEGWWSISLEENLESKQKKEYADEDLVKNFGIEDSLYMCLDSCDGGSDSMSFMDVSYFKIYGSDDLIALLQEMKEMATLANDLDLALKQRIKIVVSFLDKWFVDVE</sequence>
<dbReference type="EMBL" id="CP076133">
    <property type="protein sequence ID" value="QWG04559.1"/>
    <property type="molecule type" value="Genomic_DNA"/>
</dbReference>
<dbReference type="KEGG" id="fya:KMW28_27055"/>
<proteinExistence type="predicted"/>
<gene>
    <name evidence="1" type="ORF">KMW28_27055</name>
</gene>
<dbReference type="AlphaFoldDB" id="A0AAX1NAG8"/>
<organism evidence="1 2">
    <name type="scientific">Flammeovirga yaeyamensis</name>
    <dbReference type="NCBI Taxonomy" id="367791"/>
    <lineage>
        <taxon>Bacteria</taxon>
        <taxon>Pseudomonadati</taxon>
        <taxon>Bacteroidota</taxon>
        <taxon>Cytophagia</taxon>
        <taxon>Cytophagales</taxon>
        <taxon>Flammeovirgaceae</taxon>
        <taxon>Flammeovirga</taxon>
    </lineage>
</organism>
<evidence type="ECO:0000313" key="1">
    <source>
        <dbReference type="EMBL" id="QWG04559.1"/>
    </source>
</evidence>
<dbReference type="RefSeq" id="WP_169665451.1">
    <property type="nucleotide sequence ID" value="NZ_CP076133.1"/>
</dbReference>
<protein>
    <submittedName>
        <fullName evidence="1">Uncharacterized protein</fullName>
    </submittedName>
</protein>
<accession>A0AAX1NAG8</accession>
<reference evidence="1 2" key="1">
    <citation type="submission" date="2021-05" db="EMBL/GenBank/DDBJ databases">
        <title>Comparative genomic studies on the polysaccharide-degrading batcterial strains of the Flammeovirga genus.</title>
        <authorList>
            <person name="Zewei F."/>
            <person name="Zheng Z."/>
            <person name="Yu L."/>
            <person name="Ruyue G."/>
            <person name="Yanhong M."/>
            <person name="Yuanyuan C."/>
            <person name="Jingyan G."/>
            <person name="Wenjun H."/>
        </authorList>
    </citation>
    <scope>NUCLEOTIDE SEQUENCE [LARGE SCALE GENOMIC DNA]</scope>
    <source>
        <strain evidence="1 2">NBRC:100898</strain>
    </source>
</reference>